<dbReference type="Proteomes" id="UP000571128">
    <property type="component" value="Unassembled WGS sequence"/>
</dbReference>
<dbReference type="InterPro" id="IPR005754">
    <property type="entry name" value="Sortase"/>
</dbReference>
<evidence type="ECO:0000256" key="3">
    <source>
        <dbReference type="ARBA" id="ARBA00022807"/>
    </source>
</evidence>
<comment type="caution">
    <text evidence="6">The sequence shown here is derived from an EMBL/GenBank/DDBJ whole genome shotgun (WGS) entry which is preliminary data.</text>
</comment>
<evidence type="ECO:0000256" key="2">
    <source>
        <dbReference type="ARBA" id="ARBA00022801"/>
    </source>
</evidence>
<dbReference type="InterPro" id="IPR042007">
    <property type="entry name" value="Sortase_A"/>
</dbReference>
<keyword evidence="3" id="KW-0788">Thiol protease</keyword>
<dbReference type="GO" id="GO:0008234">
    <property type="term" value="F:cysteine-type peptidase activity"/>
    <property type="evidence" value="ECO:0007669"/>
    <property type="project" value="UniProtKB-KW"/>
</dbReference>
<dbReference type="EMBL" id="JAARPY010000020">
    <property type="protein sequence ID" value="MBC1399920.1"/>
    <property type="molecule type" value="Genomic_DNA"/>
</dbReference>
<organism evidence="6 7">
    <name type="scientific">Listeria fleischmannii</name>
    <dbReference type="NCBI Taxonomy" id="1069827"/>
    <lineage>
        <taxon>Bacteria</taxon>
        <taxon>Bacillati</taxon>
        <taxon>Bacillota</taxon>
        <taxon>Bacilli</taxon>
        <taxon>Bacillales</taxon>
        <taxon>Listeriaceae</taxon>
        <taxon>Listeria</taxon>
    </lineage>
</organism>
<keyword evidence="1" id="KW-0645">Protease</keyword>
<evidence type="ECO:0000256" key="4">
    <source>
        <dbReference type="PIRSR" id="PIRSR605754-1"/>
    </source>
</evidence>
<dbReference type="CDD" id="cd06165">
    <property type="entry name" value="Sortase_A"/>
    <property type="match status" value="1"/>
</dbReference>
<feature type="transmembrane region" description="Helical" evidence="5">
    <location>
        <begin position="12"/>
        <end position="32"/>
    </location>
</feature>
<dbReference type="Pfam" id="PF04203">
    <property type="entry name" value="Sortase"/>
    <property type="match status" value="1"/>
</dbReference>
<keyword evidence="2" id="KW-0378">Hydrolase</keyword>
<dbReference type="SUPFAM" id="SSF63817">
    <property type="entry name" value="Sortase"/>
    <property type="match status" value="1"/>
</dbReference>
<dbReference type="Gene3D" id="2.40.260.10">
    <property type="entry name" value="Sortase"/>
    <property type="match status" value="1"/>
</dbReference>
<evidence type="ECO:0000256" key="1">
    <source>
        <dbReference type="ARBA" id="ARBA00022670"/>
    </source>
</evidence>
<feature type="active site" description="Acyl-thioester intermediate" evidence="4">
    <location>
        <position position="201"/>
    </location>
</feature>
<evidence type="ECO:0000313" key="6">
    <source>
        <dbReference type="EMBL" id="MBC1399920.1"/>
    </source>
</evidence>
<dbReference type="AlphaFoldDB" id="A0A841YI73"/>
<dbReference type="RefSeq" id="WP_185363546.1">
    <property type="nucleotide sequence ID" value="NZ_JAARPY010000020.1"/>
</dbReference>
<evidence type="ECO:0000256" key="5">
    <source>
        <dbReference type="SAM" id="Phobius"/>
    </source>
</evidence>
<accession>A0A841YI73</accession>
<dbReference type="NCBIfam" id="TIGR01076">
    <property type="entry name" value="sortase_fam"/>
    <property type="match status" value="1"/>
</dbReference>
<keyword evidence="5" id="KW-0472">Membrane</keyword>
<proteinExistence type="predicted"/>
<reference evidence="6 7" key="1">
    <citation type="submission" date="2020-03" db="EMBL/GenBank/DDBJ databases">
        <title>Soil Listeria distribution.</title>
        <authorList>
            <person name="Liao J."/>
            <person name="Wiedmann M."/>
        </authorList>
    </citation>
    <scope>NUCLEOTIDE SEQUENCE [LARGE SCALE GENOMIC DNA]</scope>
    <source>
        <strain evidence="6 7">FSL L7-1645</strain>
    </source>
</reference>
<keyword evidence="5" id="KW-0812">Transmembrane</keyword>
<dbReference type="InterPro" id="IPR023365">
    <property type="entry name" value="Sortase_dom-sf"/>
</dbReference>
<protein>
    <submittedName>
        <fullName evidence="6">Class A sortase</fullName>
    </submittedName>
</protein>
<keyword evidence="5" id="KW-1133">Transmembrane helix</keyword>
<evidence type="ECO:0000313" key="7">
    <source>
        <dbReference type="Proteomes" id="UP000571128"/>
    </source>
</evidence>
<name>A0A841YI73_9LIST</name>
<feature type="active site" description="Proton donor/acceptor" evidence="4">
    <location>
        <position position="140"/>
    </location>
</feature>
<dbReference type="GO" id="GO:0006508">
    <property type="term" value="P:proteolysis"/>
    <property type="evidence" value="ECO:0007669"/>
    <property type="project" value="UniProtKB-KW"/>
</dbReference>
<sequence>MKKWKTKTKIIVSSVVILCIALLGILGVQWGLDQHNEATYAKHAKVLQPPTDKETKEIVETSYEQEDSIERPSMKDITDFTASEQYEEMLKKSIGKVTIPSLELELPIFPGTNNAYLKAGATTYTKEQVPGQGNYVLFGHNLERNGVLFSDVPRIKIGSEVIVTQGEKAVTYVVQTKKVVSEKETRVLDTTEKATLTLITCNKATQTNQRVVVTAIQK</sequence>
<gene>
    <name evidence="6" type="ORF">HB844_13735</name>
</gene>